<dbReference type="STRING" id="398578.Daci_5826"/>
<keyword evidence="2" id="KW-0560">Oxidoreductase</keyword>
<organism evidence="2 3">
    <name type="scientific">Delftia acidovorans (strain DSM 14801 / SPH-1)</name>
    <dbReference type="NCBI Taxonomy" id="398578"/>
    <lineage>
        <taxon>Bacteria</taxon>
        <taxon>Pseudomonadati</taxon>
        <taxon>Pseudomonadota</taxon>
        <taxon>Betaproteobacteria</taxon>
        <taxon>Burkholderiales</taxon>
        <taxon>Comamonadaceae</taxon>
        <taxon>Delftia</taxon>
    </lineage>
</organism>
<reference evidence="2 3" key="1">
    <citation type="journal article" date="2004" name="Appl. Environ. Microbiol.">
        <title>Mineralization of individual congeners of linear alkylbenzenesulfonate by defined pairs of heterotrophic bacteria.</title>
        <authorList>
            <person name="Schleheck D."/>
            <person name="Knepper T.P."/>
            <person name="Fischer K."/>
            <person name="Cook A.M."/>
        </authorList>
    </citation>
    <scope>NUCLEOTIDE SEQUENCE [LARGE SCALE GENOMIC DNA]</scope>
    <source>
        <strain evidence="3">DSM 14801 / SPH-1</strain>
    </source>
</reference>
<evidence type="ECO:0000313" key="3">
    <source>
        <dbReference type="Proteomes" id="UP000000784"/>
    </source>
</evidence>
<evidence type="ECO:0000259" key="1">
    <source>
        <dbReference type="Pfam" id="PF02627"/>
    </source>
</evidence>
<dbReference type="GO" id="GO:0051920">
    <property type="term" value="F:peroxiredoxin activity"/>
    <property type="evidence" value="ECO:0007669"/>
    <property type="project" value="InterPro"/>
</dbReference>
<keyword evidence="3" id="KW-1185">Reference proteome</keyword>
<feature type="domain" description="Carboxymuconolactone decarboxylase-like" evidence="1">
    <location>
        <begin position="60"/>
        <end position="140"/>
    </location>
</feature>
<dbReference type="InterPro" id="IPR004675">
    <property type="entry name" value="AhpD_core"/>
</dbReference>
<reference evidence="3" key="2">
    <citation type="submission" date="2007-11" db="EMBL/GenBank/DDBJ databases">
        <title>Complete sequence of Delftia acidovorans DSM 14801 / SPH-1.</title>
        <authorList>
            <person name="Copeland A."/>
            <person name="Lucas S."/>
            <person name="Lapidus A."/>
            <person name="Barry K."/>
            <person name="Glavina del Rio T."/>
            <person name="Dalin E."/>
            <person name="Tice H."/>
            <person name="Pitluck S."/>
            <person name="Lowry S."/>
            <person name="Clum A."/>
            <person name="Schmutz J."/>
            <person name="Larimer F."/>
            <person name="Land M."/>
            <person name="Hauser L."/>
            <person name="Kyrpides N."/>
            <person name="Kim E."/>
            <person name="Schleheck D."/>
            <person name="Richardson P."/>
        </authorList>
    </citation>
    <scope>NUCLEOTIDE SEQUENCE [LARGE SCALE GENOMIC DNA]</scope>
    <source>
        <strain evidence="3">DSM 14801 / SPH-1</strain>
    </source>
</reference>
<dbReference type="NCBIfam" id="TIGR00778">
    <property type="entry name" value="ahpD_dom"/>
    <property type="match status" value="1"/>
</dbReference>
<name>A9C0Z1_DELAS</name>
<dbReference type="KEGG" id="dac:Daci_5826"/>
<accession>A9C0Z1</accession>
<dbReference type="Pfam" id="PF02627">
    <property type="entry name" value="CMD"/>
    <property type="match status" value="1"/>
</dbReference>
<dbReference type="PANTHER" id="PTHR35446:SF3">
    <property type="entry name" value="CMD DOMAIN-CONTAINING PROTEIN"/>
    <property type="match status" value="1"/>
</dbReference>
<dbReference type="AlphaFoldDB" id="A9C0Z1"/>
<dbReference type="InterPro" id="IPR029032">
    <property type="entry name" value="AhpD-like"/>
</dbReference>
<dbReference type="SUPFAM" id="SSF69118">
    <property type="entry name" value="AhpD-like"/>
    <property type="match status" value="1"/>
</dbReference>
<dbReference type="HOGENOM" id="CLU_082760_5_1_4"/>
<dbReference type="InterPro" id="IPR003779">
    <property type="entry name" value="CMD-like"/>
</dbReference>
<gene>
    <name evidence="2" type="ordered locus">Daci_5826</name>
</gene>
<protein>
    <submittedName>
        <fullName evidence="2">Alkylhydroperoxidase like protein, AhpD family</fullName>
    </submittedName>
</protein>
<evidence type="ECO:0000313" key="2">
    <source>
        <dbReference type="EMBL" id="ABX38454.1"/>
    </source>
</evidence>
<dbReference type="Gene3D" id="1.20.1290.10">
    <property type="entry name" value="AhpD-like"/>
    <property type="match status" value="1"/>
</dbReference>
<dbReference type="PANTHER" id="PTHR35446">
    <property type="entry name" value="SI:CH211-175M2.5"/>
    <property type="match status" value="1"/>
</dbReference>
<keyword evidence="2" id="KW-0575">Peroxidase</keyword>
<dbReference type="Proteomes" id="UP000000784">
    <property type="component" value="Chromosome"/>
</dbReference>
<sequence length="213" mass="22595">MARGGAADHEGIPSFLQNTMARLTLHTPQTAPEASRPFVERALAGNGFLPNLIAILANSPQALETYVTVGQINARAQLTLAEREVVQITAARIHGCDFCVAGHTKLAFKQAGLTQAEVVALQDGRDTGQPRLDAVRRFAEAVIATRGAVADEALAAFHAAGLSEQQALEVVLGISLATLCNFANSLAQSPVNPQLQPYLPEQFRQPQENAHAG</sequence>
<dbReference type="eggNOG" id="COG2128">
    <property type="taxonomic scope" value="Bacteria"/>
</dbReference>
<dbReference type="EMBL" id="CP000884">
    <property type="protein sequence ID" value="ABX38454.1"/>
    <property type="molecule type" value="Genomic_DNA"/>
</dbReference>
<proteinExistence type="predicted"/>